<evidence type="ECO:0000313" key="3">
    <source>
        <dbReference type="Proteomes" id="UP001501266"/>
    </source>
</evidence>
<feature type="compositionally biased region" description="Low complexity" evidence="1">
    <location>
        <begin position="65"/>
        <end position="75"/>
    </location>
</feature>
<gene>
    <name evidence="2" type="ORF">GCM10009640_11830</name>
</gene>
<protein>
    <recommendedName>
        <fullName evidence="4">DUF3027 domain-containing protein</fullName>
    </recommendedName>
</protein>
<comment type="caution">
    <text evidence="2">The sequence shown here is derived from an EMBL/GenBank/DDBJ whole genome shotgun (WGS) entry which is preliminary data.</text>
</comment>
<evidence type="ECO:0008006" key="4">
    <source>
        <dbReference type="Google" id="ProtNLM"/>
    </source>
</evidence>
<dbReference type="InterPro" id="IPR021391">
    <property type="entry name" value="DUF3027"/>
</dbReference>
<dbReference type="EMBL" id="BAAAKK010000003">
    <property type="protein sequence ID" value="GAA1421220.1"/>
    <property type="molecule type" value="Genomic_DNA"/>
</dbReference>
<dbReference type="Pfam" id="PF11228">
    <property type="entry name" value="DUF3027"/>
    <property type="match status" value="1"/>
</dbReference>
<feature type="compositionally biased region" description="Acidic residues" evidence="1">
    <location>
        <begin position="187"/>
        <end position="225"/>
    </location>
</feature>
<dbReference type="Proteomes" id="UP001501266">
    <property type="component" value="Unassembled WGS sequence"/>
</dbReference>
<dbReference type="RefSeq" id="WP_343918376.1">
    <property type="nucleotide sequence ID" value="NZ_BAAAKK010000003.1"/>
</dbReference>
<reference evidence="2 3" key="1">
    <citation type="journal article" date="2019" name="Int. J. Syst. Evol. Microbiol.">
        <title>The Global Catalogue of Microorganisms (GCM) 10K type strain sequencing project: providing services to taxonomists for standard genome sequencing and annotation.</title>
        <authorList>
            <consortium name="The Broad Institute Genomics Platform"/>
            <consortium name="The Broad Institute Genome Sequencing Center for Infectious Disease"/>
            <person name="Wu L."/>
            <person name="Ma J."/>
        </authorList>
    </citation>
    <scope>NUCLEOTIDE SEQUENCE [LARGE SCALE GENOMIC DNA]</scope>
    <source>
        <strain evidence="2 3">JCM 12398</strain>
    </source>
</reference>
<feature type="region of interest" description="Disordered" evidence="1">
    <location>
        <begin position="181"/>
        <end position="241"/>
    </location>
</feature>
<feature type="region of interest" description="Disordered" evidence="1">
    <location>
        <begin position="1"/>
        <end position="79"/>
    </location>
</feature>
<evidence type="ECO:0000313" key="2">
    <source>
        <dbReference type="EMBL" id="GAA1421220.1"/>
    </source>
</evidence>
<keyword evidence="3" id="KW-1185">Reference proteome</keyword>
<feature type="compositionally biased region" description="Basic and acidic residues" evidence="1">
    <location>
        <begin position="229"/>
        <end position="241"/>
    </location>
</feature>
<evidence type="ECO:0000256" key="1">
    <source>
        <dbReference type="SAM" id="MobiDB-lite"/>
    </source>
</evidence>
<organism evidence="2 3">
    <name type="scientific">Agrococcus citreus</name>
    <dbReference type="NCBI Taxonomy" id="84643"/>
    <lineage>
        <taxon>Bacteria</taxon>
        <taxon>Bacillati</taxon>
        <taxon>Actinomycetota</taxon>
        <taxon>Actinomycetes</taxon>
        <taxon>Micrococcales</taxon>
        <taxon>Microbacteriaceae</taxon>
        <taxon>Agrococcus</taxon>
    </lineage>
</organism>
<proteinExistence type="predicted"/>
<accession>A0ABN1YS19</accession>
<sequence>MTSTPDPSGSTEPEVVDSAAPTDSAEPAESTRPAELTPESALVSEAPDASEATAQSEGTAESSSTAQQQPKAQPVPATPTPEELELAAAALHDVTPRGSVGHVLDALLEGGEGDQAQVLAIRHISTLPGYPDWTWTVLLSRGVEGGPTVLEVALLPGEGSLLAPAWVPWSERLADYLAAKESAGADGEGDDEDDEELDSDLESDLEDDFDDDFVEDDEDDDESDGWGEVAERDAGPDDSRD</sequence>
<feature type="compositionally biased region" description="Polar residues" evidence="1">
    <location>
        <begin position="1"/>
        <end position="11"/>
    </location>
</feature>
<feature type="compositionally biased region" description="Polar residues" evidence="1">
    <location>
        <begin position="52"/>
        <end position="64"/>
    </location>
</feature>
<name>A0ABN1YS19_9MICO</name>